<evidence type="ECO:0000256" key="1">
    <source>
        <dbReference type="SAM" id="SignalP"/>
    </source>
</evidence>
<evidence type="ECO:0000313" key="2">
    <source>
        <dbReference type="EMBL" id="MFC7270264.1"/>
    </source>
</evidence>
<feature type="chain" id="PRO_5046557713" description="Bacterial spore germination immunoglobulin-like domain-containing protein" evidence="1">
    <location>
        <begin position="24"/>
        <end position="298"/>
    </location>
</feature>
<name>A0ABW2HH61_9MICO</name>
<dbReference type="RefSeq" id="WP_262875194.1">
    <property type="nucleotide sequence ID" value="NZ_BAABKW010000007.1"/>
</dbReference>
<keyword evidence="1" id="KW-0732">Signal</keyword>
<dbReference type="Proteomes" id="UP001596507">
    <property type="component" value="Unassembled WGS sequence"/>
</dbReference>
<dbReference type="PROSITE" id="PS51257">
    <property type="entry name" value="PROKAR_LIPOPROTEIN"/>
    <property type="match status" value="1"/>
</dbReference>
<evidence type="ECO:0000313" key="3">
    <source>
        <dbReference type="Proteomes" id="UP001596507"/>
    </source>
</evidence>
<protein>
    <recommendedName>
        <fullName evidence="4">Bacterial spore germination immunoglobulin-like domain-containing protein</fullName>
    </recommendedName>
</protein>
<sequence length="298" mass="31035">MHRRIRIAVVVAMIGMLSACSPAPRFDPAPAPVPTPAATEISGDVSSAPESFVVRTADTEVRLAPSEWSVDDDSGTDEVEPPGLGSPDEIFVFVPIAGWYLSATQYGGEVAHDCLGPTVEPEIEDLGSGWTAIRPTGPAGDYAIELSASSGPGTGPFSPLGTMTATVQLTTTEDAEQLPEATAWMSLVSETDTGLEAGDLSIELRSLYPMPAEVSAAVTITAAGGAVATFEPEPTGGCLDLSFFLVVPFTETAAVAELGDLPYAYDVELVIDGETYTGTAQYSGGDPLVQFEFDRPLP</sequence>
<accession>A0ABW2HH61</accession>
<keyword evidence="3" id="KW-1185">Reference proteome</keyword>
<reference evidence="3" key="1">
    <citation type="journal article" date="2019" name="Int. J. Syst. Evol. Microbiol.">
        <title>The Global Catalogue of Microorganisms (GCM) 10K type strain sequencing project: providing services to taxonomists for standard genome sequencing and annotation.</title>
        <authorList>
            <consortium name="The Broad Institute Genomics Platform"/>
            <consortium name="The Broad Institute Genome Sequencing Center for Infectious Disease"/>
            <person name="Wu L."/>
            <person name="Ma J."/>
        </authorList>
    </citation>
    <scope>NUCLEOTIDE SEQUENCE [LARGE SCALE GENOMIC DNA]</scope>
    <source>
        <strain evidence="3">CGMCC 1.15772</strain>
    </source>
</reference>
<feature type="signal peptide" evidence="1">
    <location>
        <begin position="1"/>
        <end position="23"/>
    </location>
</feature>
<dbReference type="EMBL" id="JBHTBE010000004">
    <property type="protein sequence ID" value="MFC7270264.1"/>
    <property type="molecule type" value="Genomic_DNA"/>
</dbReference>
<proteinExistence type="predicted"/>
<gene>
    <name evidence="2" type="ORF">ACFQRL_14970</name>
</gene>
<organism evidence="2 3">
    <name type="scientific">Microbacterium fluvii</name>
    <dbReference type="NCBI Taxonomy" id="415215"/>
    <lineage>
        <taxon>Bacteria</taxon>
        <taxon>Bacillati</taxon>
        <taxon>Actinomycetota</taxon>
        <taxon>Actinomycetes</taxon>
        <taxon>Micrococcales</taxon>
        <taxon>Microbacteriaceae</taxon>
        <taxon>Microbacterium</taxon>
    </lineage>
</organism>
<comment type="caution">
    <text evidence="2">The sequence shown here is derived from an EMBL/GenBank/DDBJ whole genome shotgun (WGS) entry which is preliminary data.</text>
</comment>
<evidence type="ECO:0008006" key="4">
    <source>
        <dbReference type="Google" id="ProtNLM"/>
    </source>
</evidence>